<evidence type="ECO:0000256" key="1">
    <source>
        <dbReference type="SAM" id="MobiDB-lite"/>
    </source>
</evidence>
<feature type="region of interest" description="Disordered" evidence="1">
    <location>
        <begin position="1"/>
        <end position="41"/>
    </location>
</feature>
<evidence type="ECO:0000313" key="2">
    <source>
        <dbReference type="EMBL" id="GAA2932631.1"/>
    </source>
</evidence>
<name>A0ABN3X1K4_STRTU</name>
<proteinExistence type="predicted"/>
<sequence>MPSVGREVPARAEPISQATSSMATTLTSAPPVASSARAGDQVMWPRSRLPRCVVAAWPTEAQTITMTTAATAARVPGDRSPAALSQTTGSA</sequence>
<dbReference type="Proteomes" id="UP001501102">
    <property type="component" value="Unassembled WGS sequence"/>
</dbReference>
<evidence type="ECO:0000313" key="3">
    <source>
        <dbReference type="Proteomes" id="UP001501102"/>
    </source>
</evidence>
<keyword evidence="3" id="KW-1185">Reference proteome</keyword>
<organism evidence="2 3">
    <name type="scientific">Streptomyces thioluteus</name>
    <dbReference type="NCBI Taxonomy" id="66431"/>
    <lineage>
        <taxon>Bacteria</taxon>
        <taxon>Bacillati</taxon>
        <taxon>Actinomycetota</taxon>
        <taxon>Actinomycetes</taxon>
        <taxon>Kitasatosporales</taxon>
        <taxon>Streptomycetaceae</taxon>
        <taxon>Streptomyces</taxon>
    </lineage>
</organism>
<dbReference type="EMBL" id="BAAAXZ010000114">
    <property type="protein sequence ID" value="GAA2932631.1"/>
    <property type="molecule type" value="Genomic_DNA"/>
</dbReference>
<accession>A0ABN3X1K4</accession>
<feature type="region of interest" description="Disordered" evidence="1">
    <location>
        <begin position="72"/>
        <end position="91"/>
    </location>
</feature>
<gene>
    <name evidence="2" type="ORF">GCM10020221_30540</name>
</gene>
<reference evidence="2 3" key="1">
    <citation type="journal article" date="2019" name="Int. J. Syst. Evol. Microbiol.">
        <title>The Global Catalogue of Microorganisms (GCM) 10K type strain sequencing project: providing services to taxonomists for standard genome sequencing and annotation.</title>
        <authorList>
            <consortium name="The Broad Institute Genomics Platform"/>
            <consortium name="The Broad Institute Genome Sequencing Center for Infectious Disease"/>
            <person name="Wu L."/>
            <person name="Ma J."/>
        </authorList>
    </citation>
    <scope>NUCLEOTIDE SEQUENCE [LARGE SCALE GENOMIC DNA]</scope>
    <source>
        <strain evidence="2 3">JCM 4087</strain>
    </source>
</reference>
<comment type="caution">
    <text evidence="2">The sequence shown here is derived from an EMBL/GenBank/DDBJ whole genome shotgun (WGS) entry which is preliminary data.</text>
</comment>
<feature type="compositionally biased region" description="Low complexity" evidence="1">
    <location>
        <begin position="16"/>
        <end position="29"/>
    </location>
</feature>
<protein>
    <submittedName>
        <fullName evidence="2">Uncharacterized protein</fullName>
    </submittedName>
</protein>